<evidence type="ECO:0000313" key="8">
    <source>
        <dbReference type="Proteomes" id="UP001376459"/>
    </source>
</evidence>
<comment type="subcellular location">
    <subcellularLocation>
        <location evidence="1">Membrane</location>
        <topology evidence="1">Multi-pass membrane protein</topology>
    </subcellularLocation>
</comment>
<dbReference type="Gene3D" id="1.10.3080.10">
    <property type="entry name" value="Clc chloride channel"/>
    <property type="match status" value="1"/>
</dbReference>
<feature type="compositionally biased region" description="Low complexity" evidence="5">
    <location>
        <begin position="161"/>
        <end position="174"/>
    </location>
</feature>
<keyword evidence="4 6" id="KW-0472">Membrane</keyword>
<evidence type="ECO:0000256" key="2">
    <source>
        <dbReference type="ARBA" id="ARBA00022692"/>
    </source>
</evidence>
<dbReference type="SUPFAM" id="SSF81340">
    <property type="entry name" value="Clc chloride channel"/>
    <property type="match status" value="1"/>
</dbReference>
<dbReference type="InterPro" id="IPR001807">
    <property type="entry name" value="ClC"/>
</dbReference>
<feature type="compositionally biased region" description="Pro residues" evidence="5">
    <location>
        <begin position="99"/>
        <end position="108"/>
    </location>
</feature>
<evidence type="ECO:0000256" key="5">
    <source>
        <dbReference type="SAM" id="MobiDB-lite"/>
    </source>
</evidence>
<keyword evidence="3 6" id="KW-1133">Transmembrane helix</keyword>
<feature type="transmembrane region" description="Helical" evidence="6">
    <location>
        <begin position="66"/>
        <end position="91"/>
    </location>
</feature>
<comment type="caution">
    <text evidence="7">The sequence shown here is derived from an EMBL/GenBank/DDBJ whole genome shotgun (WGS) entry which is preliminary data.</text>
</comment>
<keyword evidence="8" id="KW-1185">Reference proteome</keyword>
<gene>
    <name evidence="7" type="ORF">WKI71_42185</name>
</gene>
<protein>
    <submittedName>
        <fullName evidence="7">Chloride channel protein</fullName>
    </submittedName>
</protein>
<reference evidence="7 8" key="1">
    <citation type="submission" date="2024-03" db="EMBL/GenBank/DDBJ databases">
        <title>Novel Streptomyces species of biotechnological and ecological value are a feature of Machair soil.</title>
        <authorList>
            <person name="Prole J.R."/>
            <person name="Goodfellow M."/>
            <person name="Allenby N."/>
            <person name="Ward A.C."/>
        </authorList>
    </citation>
    <scope>NUCLEOTIDE SEQUENCE [LARGE SCALE GENOMIC DNA]</scope>
    <source>
        <strain evidence="7 8">MS1.AVA.1</strain>
    </source>
</reference>
<accession>A0ABU8UVG4</accession>
<dbReference type="Proteomes" id="UP001376459">
    <property type="component" value="Unassembled WGS sequence"/>
</dbReference>
<evidence type="ECO:0000313" key="7">
    <source>
        <dbReference type="EMBL" id="MEJ8672548.1"/>
    </source>
</evidence>
<dbReference type="InterPro" id="IPR014743">
    <property type="entry name" value="Cl-channel_core"/>
</dbReference>
<feature type="transmembrane region" description="Helical" evidence="6">
    <location>
        <begin position="34"/>
        <end position="59"/>
    </location>
</feature>
<organism evidence="7 8">
    <name type="scientific">Streptomyces machairae</name>
    <dbReference type="NCBI Taxonomy" id="3134109"/>
    <lineage>
        <taxon>Bacteria</taxon>
        <taxon>Bacillati</taxon>
        <taxon>Actinomycetota</taxon>
        <taxon>Actinomycetes</taxon>
        <taxon>Kitasatosporales</taxon>
        <taxon>Streptomycetaceae</taxon>
        <taxon>Streptomyces</taxon>
    </lineage>
</organism>
<evidence type="ECO:0000256" key="6">
    <source>
        <dbReference type="SAM" id="Phobius"/>
    </source>
</evidence>
<feature type="region of interest" description="Disordered" evidence="5">
    <location>
        <begin position="99"/>
        <end position="186"/>
    </location>
</feature>
<proteinExistence type="predicted"/>
<evidence type="ECO:0000256" key="4">
    <source>
        <dbReference type="ARBA" id="ARBA00023136"/>
    </source>
</evidence>
<dbReference type="Pfam" id="PF00654">
    <property type="entry name" value="Voltage_CLC"/>
    <property type="match status" value="1"/>
</dbReference>
<dbReference type="EMBL" id="JBBKAK010000001">
    <property type="protein sequence ID" value="MEJ8672548.1"/>
    <property type="molecule type" value="Genomic_DNA"/>
</dbReference>
<sequence length="210" mass="20698">MLLCKGAAYALCLGSLRGGPIFPALFLGAALGVLLAPLPGLGVVPGLAAGMAASAAAALRLPVSSAVLVVLLMGSGAMTPVVLLAAVVGFVTAQLLPPGRPVPPLGKPAPHRPTPRPTRAPAHRTGPRPTGHPAHRVTAPRAPDGAGSHRGKELTWPIAESAPRSQCSSSSPLSGARPGSAFGRDEFASAGLGAGAHVRGGLPGPVPQVA</sequence>
<evidence type="ECO:0000256" key="3">
    <source>
        <dbReference type="ARBA" id="ARBA00022989"/>
    </source>
</evidence>
<evidence type="ECO:0000256" key="1">
    <source>
        <dbReference type="ARBA" id="ARBA00004141"/>
    </source>
</evidence>
<keyword evidence="2 6" id="KW-0812">Transmembrane</keyword>
<name>A0ABU8UVG4_9ACTN</name>